<dbReference type="RefSeq" id="XP_002296807.1">
    <property type="nucleotide sequence ID" value="XM_002296771.1"/>
</dbReference>
<accession>B8LCM1</accession>
<reference evidence="2 3" key="2">
    <citation type="journal article" date="2008" name="Nature">
        <title>The Phaeodactylum genome reveals the evolutionary history of diatom genomes.</title>
        <authorList>
            <person name="Bowler C."/>
            <person name="Allen A.E."/>
            <person name="Badger J.H."/>
            <person name="Grimwood J."/>
            <person name="Jabbari K."/>
            <person name="Kuo A."/>
            <person name="Maheswari U."/>
            <person name="Martens C."/>
            <person name="Maumus F."/>
            <person name="Otillar R.P."/>
            <person name="Rayko E."/>
            <person name="Salamov A."/>
            <person name="Vandepoele K."/>
            <person name="Beszteri B."/>
            <person name="Gruber A."/>
            <person name="Heijde M."/>
            <person name="Katinka M."/>
            <person name="Mock T."/>
            <person name="Valentin K."/>
            <person name="Verret F."/>
            <person name="Berges J.A."/>
            <person name="Brownlee C."/>
            <person name="Cadoret J.P."/>
            <person name="Chiovitti A."/>
            <person name="Choi C.J."/>
            <person name="Coesel S."/>
            <person name="De Martino A."/>
            <person name="Detter J.C."/>
            <person name="Durkin C."/>
            <person name="Falciatore A."/>
            <person name="Fournet J."/>
            <person name="Haruta M."/>
            <person name="Huysman M.J."/>
            <person name="Jenkins B.D."/>
            <person name="Jiroutova K."/>
            <person name="Jorgensen R.E."/>
            <person name="Joubert Y."/>
            <person name="Kaplan A."/>
            <person name="Kroger N."/>
            <person name="Kroth P.G."/>
            <person name="La Roche J."/>
            <person name="Lindquist E."/>
            <person name="Lommer M."/>
            <person name="Martin-Jezequel V."/>
            <person name="Lopez P.J."/>
            <person name="Lucas S."/>
            <person name="Mangogna M."/>
            <person name="McGinnis K."/>
            <person name="Medlin L.K."/>
            <person name="Montsant A."/>
            <person name="Oudot-Le Secq M.P."/>
            <person name="Napoli C."/>
            <person name="Obornik M."/>
            <person name="Parker M.S."/>
            <person name="Petit J.L."/>
            <person name="Porcel B.M."/>
            <person name="Poulsen N."/>
            <person name="Robison M."/>
            <person name="Rychlewski L."/>
            <person name="Rynearson T.A."/>
            <person name="Schmutz J."/>
            <person name="Shapiro H."/>
            <person name="Siaut M."/>
            <person name="Stanley M."/>
            <person name="Sussman M.R."/>
            <person name="Taylor A.R."/>
            <person name="Vardi A."/>
            <person name="von Dassow P."/>
            <person name="Vyverman W."/>
            <person name="Willis A."/>
            <person name="Wyrwicz L.S."/>
            <person name="Rokhsar D.S."/>
            <person name="Weissenbach J."/>
            <person name="Armbrust E.V."/>
            <person name="Green B.R."/>
            <person name="Van de Peer Y."/>
            <person name="Grigoriev I.V."/>
        </authorList>
    </citation>
    <scope>NUCLEOTIDE SEQUENCE [LARGE SCALE GENOMIC DNA]</scope>
    <source>
        <strain evidence="2 3">CCMP1335</strain>
    </source>
</reference>
<sequence length="341" mass="38436">MAVRRTKQWRRPLSTCCYYYFATTSSIAASFRPRRLSALAFVTDTSTTSSRSRSQNNIRGTVRFPSSTSFAKDASTPSLFERISRNNRGFGSTRYTVVTSKSKLHVSNESDGSDGDSADVLSKDNAVSIDEANNYEPPDDTIESQTMNWLKKVVIGYNLCPFAEKPLRENKLRVVVVRGDDDEWIATTVVYELIARSDDENPGTTVVVAPEYHPDDFQQYMSLVQYIEDDVMEENELHGIVQVAPFHPLFEFSGSGKEGVDNFTNRSPYPIFHILRENEVAGAVDKLGGDASKVWGRNVRLLKSMEKRWGREGVEKAMRGEKMDGMDDLLKEIKLSGHRDD</sequence>
<dbReference type="Pfam" id="PF07209">
    <property type="entry name" value="DUF1415"/>
    <property type="match status" value="1"/>
</dbReference>
<evidence type="ECO:0000313" key="2">
    <source>
        <dbReference type="EMBL" id="EED87008.1"/>
    </source>
</evidence>
<dbReference type="KEGG" id="tps:THAPSDRAFT_25143"/>
<gene>
    <name evidence="2" type="ORF">THAPSDRAFT_25143</name>
</gene>
<evidence type="ECO:0008006" key="4">
    <source>
        <dbReference type="Google" id="ProtNLM"/>
    </source>
</evidence>
<protein>
    <recommendedName>
        <fullName evidence="4">DUF1415 domain-containing protein</fullName>
    </recommendedName>
</protein>
<name>B8LCM1_THAPS</name>
<proteinExistence type="predicted"/>
<dbReference type="EMBL" id="DS999417">
    <property type="protein sequence ID" value="EED87008.1"/>
    <property type="molecule type" value="Genomic_DNA"/>
</dbReference>
<dbReference type="InterPro" id="IPR009858">
    <property type="entry name" value="DUF1415"/>
</dbReference>
<dbReference type="STRING" id="35128.B8LCM1"/>
<reference evidence="2 3" key="1">
    <citation type="journal article" date="2004" name="Science">
        <title>The genome of the diatom Thalassiosira pseudonana: ecology, evolution, and metabolism.</title>
        <authorList>
            <person name="Armbrust E.V."/>
            <person name="Berges J.A."/>
            <person name="Bowler C."/>
            <person name="Green B.R."/>
            <person name="Martinez D."/>
            <person name="Putnam N.H."/>
            <person name="Zhou S."/>
            <person name="Allen A.E."/>
            <person name="Apt K.E."/>
            <person name="Bechner M."/>
            <person name="Brzezinski M.A."/>
            <person name="Chaal B.K."/>
            <person name="Chiovitti A."/>
            <person name="Davis A.K."/>
            <person name="Demarest M.S."/>
            <person name="Detter J.C."/>
            <person name="Glavina T."/>
            <person name="Goodstein D."/>
            <person name="Hadi M.Z."/>
            <person name="Hellsten U."/>
            <person name="Hildebrand M."/>
            <person name="Jenkins B.D."/>
            <person name="Jurka J."/>
            <person name="Kapitonov V.V."/>
            <person name="Kroger N."/>
            <person name="Lau W.W."/>
            <person name="Lane T.W."/>
            <person name="Larimer F.W."/>
            <person name="Lippmeier J.C."/>
            <person name="Lucas S."/>
            <person name="Medina M."/>
            <person name="Montsant A."/>
            <person name="Obornik M."/>
            <person name="Parker M.S."/>
            <person name="Palenik B."/>
            <person name="Pazour G.J."/>
            <person name="Richardson P.M."/>
            <person name="Rynearson T.A."/>
            <person name="Saito M.A."/>
            <person name="Schwartz D.C."/>
            <person name="Thamatrakoln K."/>
            <person name="Valentin K."/>
            <person name="Vardi A."/>
            <person name="Wilkerson F.P."/>
            <person name="Rokhsar D.S."/>
        </authorList>
    </citation>
    <scope>NUCLEOTIDE SEQUENCE [LARGE SCALE GENOMIC DNA]</scope>
    <source>
        <strain evidence="2 3">CCMP1335</strain>
    </source>
</reference>
<dbReference type="AlphaFoldDB" id="B8LCM1"/>
<dbReference type="GeneID" id="7450009"/>
<dbReference type="HOGENOM" id="CLU_815071_0_0_1"/>
<evidence type="ECO:0000313" key="3">
    <source>
        <dbReference type="Proteomes" id="UP000001449"/>
    </source>
</evidence>
<evidence type="ECO:0000256" key="1">
    <source>
        <dbReference type="SAM" id="MobiDB-lite"/>
    </source>
</evidence>
<dbReference type="PaxDb" id="35128-Thaps25143"/>
<dbReference type="eggNOG" id="ENOG502SA80">
    <property type="taxonomic scope" value="Eukaryota"/>
</dbReference>
<organism evidence="2 3">
    <name type="scientific">Thalassiosira pseudonana</name>
    <name type="common">Marine diatom</name>
    <name type="synonym">Cyclotella nana</name>
    <dbReference type="NCBI Taxonomy" id="35128"/>
    <lineage>
        <taxon>Eukaryota</taxon>
        <taxon>Sar</taxon>
        <taxon>Stramenopiles</taxon>
        <taxon>Ochrophyta</taxon>
        <taxon>Bacillariophyta</taxon>
        <taxon>Coscinodiscophyceae</taxon>
        <taxon>Thalassiosirophycidae</taxon>
        <taxon>Thalassiosirales</taxon>
        <taxon>Thalassiosiraceae</taxon>
        <taxon>Thalassiosira</taxon>
    </lineage>
</organism>
<dbReference type="InParanoid" id="B8LCM1"/>
<keyword evidence="3" id="KW-1185">Reference proteome</keyword>
<dbReference type="Proteomes" id="UP000001449">
    <property type="component" value="Chromosome 16"/>
</dbReference>
<feature type="compositionally biased region" description="Polar residues" evidence="1">
    <location>
        <begin position="55"/>
        <end position="72"/>
    </location>
</feature>
<feature type="region of interest" description="Disordered" evidence="1">
    <location>
        <begin position="48"/>
        <end position="72"/>
    </location>
</feature>